<feature type="region of interest" description="Disordered" evidence="10">
    <location>
        <begin position="1"/>
        <end position="86"/>
    </location>
</feature>
<reference evidence="13 14" key="1">
    <citation type="submission" date="2017-03" db="EMBL/GenBank/DDBJ databases">
        <title>Genomes of endolithic fungi from Antarctica.</title>
        <authorList>
            <person name="Coleine C."/>
            <person name="Masonjones S."/>
            <person name="Stajich J.E."/>
        </authorList>
    </citation>
    <scope>NUCLEOTIDE SEQUENCE [LARGE SCALE GENOMIC DNA]</scope>
    <source>
        <strain evidence="13 14">CCFEE 5184</strain>
    </source>
</reference>
<feature type="transmembrane region" description="Helical" evidence="11">
    <location>
        <begin position="104"/>
        <end position="121"/>
    </location>
</feature>
<gene>
    <name evidence="13" type="ORF">B0A55_12958</name>
</gene>
<feature type="compositionally biased region" description="Low complexity" evidence="10">
    <location>
        <begin position="56"/>
        <end position="70"/>
    </location>
</feature>
<evidence type="ECO:0000256" key="11">
    <source>
        <dbReference type="SAM" id="Phobius"/>
    </source>
</evidence>
<keyword evidence="4 9" id="KW-0812">Transmembrane</keyword>
<evidence type="ECO:0000256" key="8">
    <source>
        <dbReference type="ARBA" id="ARBA00023180"/>
    </source>
</evidence>
<feature type="transmembrane region" description="Helical" evidence="11">
    <location>
        <begin position="402"/>
        <end position="425"/>
    </location>
</feature>
<evidence type="ECO:0000256" key="7">
    <source>
        <dbReference type="ARBA" id="ARBA00023136"/>
    </source>
</evidence>
<feature type="compositionally biased region" description="Polar residues" evidence="10">
    <location>
        <begin position="13"/>
        <end position="22"/>
    </location>
</feature>
<keyword evidence="5" id="KW-0256">Endoplasmic reticulum</keyword>
<feature type="transmembrane region" description="Helical" evidence="11">
    <location>
        <begin position="166"/>
        <end position="183"/>
    </location>
</feature>
<evidence type="ECO:0000256" key="9">
    <source>
        <dbReference type="PROSITE-ProRule" id="PRU00205"/>
    </source>
</evidence>
<keyword evidence="7 9" id="KW-0472">Membrane</keyword>
<dbReference type="Proteomes" id="UP000309340">
    <property type="component" value="Unassembled WGS sequence"/>
</dbReference>
<evidence type="ECO:0000313" key="13">
    <source>
        <dbReference type="EMBL" id="TKA57565.1"/>
    </source>
</evidence>
<feature type="region of interest" description="Disordered" evidence="10">
    <location>
        <begin position="432"/>
        <end position="470"/>
    </location>
</feature>
<dbReference type="InterPro" id="IPR016439">
    <property type="entry name" value="Lag1/Lac1-like"/>
</dbReference>
<evidence type="ECO:0000313" key="14">
    <source>
        <dbReference type="Proteomes" id="UP000309340"/>
    </source>
</evidence>
<protein>
    <recommendedName>
        <fullName evidence="12">TLC domain-containing protein</fullName>
    </recommendedName>
</protein>
<dbReference type="GO" id="GO:0050291">
    <property type="term" value="F:sphingosine N-acyltransferase activity"/>
    <property type="evidence" value="ECO:0007669"/>
    <property type="project" value="InterPro"/>
</dbReference>
<keyword evidence="14" id="KW-1185">Reference proteome</keyword>
<feature type="transmembrane region" description="Helical" evidence="11">
    <location>
        <begin position="210"/>
        <end position="235"/>
    </location>
</feature>
<dbReference type="PANTHER" id="PTHR12560:SF11">
    <property type="entry name" value="CERAMIDE SYNTHASE LAC1-RELATED"/>
    <property type="match status" value="1"/>
</dbReference>
<evidence type="ECO:0000256" key="5">
    <source>
        <dbReference type="ARBA" id="ARBA00022824"/>
    </source>
</evidence>
<dbReference type="EMBL" id="NAJQ01001520">
    <property type="protein sequence ID" value="TKA57565.1"/>
    <property type="molecule type" value="Genomic_DNA"/>
</dbReference>
<proteinExistence type="inferred from homology"/>
<comment type="subcellular location">
    <subcellularLocation>
        <location evidence="1">Endoplasmic reticulum membrane</location>
        <topology evidence="1">Multi-pass membrane protein</topology>
    </subcellularLocation>
</comment>
<evidence type="ECO:0000256" key="6">
    <source>
        <dbReference type="ARBA" id="ARBA00022989"/>
    </source>
</evidence>
<evidence type="ECO:0000256" key="10">
    <source>
        <dbReference type="SAM" id="MobiDB-lite"/>
    </source>
</evidence>
<evidence type="ECO:0000256" key="3">
    <source>
        <dbReference type="ARBA" id="ARBA00022679"/>
    </source>
</evidence>
<feature type="domain" description="TLC" evidence="12">
    <location>
        <begin position="198"/>
        <end position="429"/>
    </location>
</feature>
<keyword evidence="8" id="KW-0325">Glycoprotein</keyword>
<feature type="transmembrane region" description="Helical" evidence="11">
    <location>
        <begin position="333"/>
        <end position="350"/>
    </location>
</feature>
<evidence type="ECO:0000256" key="4">
    <source>
        <dbReference type="ARBA" id="ARBA00022692"/>
    </source>
</evidence>
<dbReference type="AlphaFoldDB" id="A0A4U0W8K6"/>
<sequence>MAANQKMEEFPPLSTQPHTIPETSTQNTTRRRRQSSTLGGDPRGDTGAGAIATNLAAPSSAGSTPTSPSPTDRKTSSEKRPRERKRKKALKLFRRWKRMSFRHTWVNPLILILAVLSAYLASPGEHNPLHAALFLSYANPPLHERTSTLPAHVGNVTQYGKGPRDFAFVAFYTVVLTFTREFLMQRAIRPIGLWCGIRARGKLSRFMEQFYTAIYFGVAGPLGFWVMSRTPVWYFNTVGMYEGYPHRAHEALFKAYYLLQASYWSQQGLVLMLQLEKPRKDFKELVLHHIITLALIWCSYRFHFTYMGVAVYVTHDVSDFFIATSKIFNYLDFWITGPYFVMFLCIWAYLRHYINLVVLKSLLPPGHIPYTSIRTGEFATVGPYELNWETQQYKCLISQPMVFFLLACLQTINIIWFFLLVRIALRYLLKGEQKDERSEDEAEEEEEVPEPRMANGLPANGKVVEPVAVE</sequence>
<feature type="transmembrane region" description="Helical" evidence="11">
    <location>
        <begin position="285"/>
        <end position="313"/>
    </location>
</feature>
<dbReference type="PANTHER" id="PTHR12560">
    <property type="entry name" value="LONGEVITY ASSURANCE FACTOR 1 LAG1"/>
    <property type="match status" value="1"/>
</dbReference>
<dbReference type="Pfam" id="PF03798">
    <property type="entry name" value="TRAM_LAG1_CLN8"/>
    <property type="match status" value="1"/>
</dbReference>
<accession>A0A4U0W8K6</accession>
<feature type="compositionally biased region" description="Acidic residues" evidence="10">
    <location>
        <begin position="438"/>
        <end position="448"/>
    </location>
</feature>
<comment type="caution">
    <text evidence="13">The sequence shown here is derived from an EMBL/GenBank/DDBJ whole genome shotgun (WGS) entry which is preliminary data.</text>
</comment>
<evidence type="ECO:0000259" key="12">
    <source>
        <dbReference type="PROSITE" id="PS50922"/>
    </source>
</evidence>
<dbReference type="GO" id="GO:0005789">
    <property type="term" value="C:endoplasmic reticulum membrane"/>
    <property type="evidence" value="ECO:0007669"/>
    <property type="project" value="UniProtKB-SubCell"/>
</dbReference>
<evidence type="ECO:0000256" key="1">
    <source>
        <dbReference type="ARBA" id="ARBA00004477"/>
    </source>
</evidence>
<feature type="compositionally biased region" description="Basic and acidic residues" evidence="10">
    <location>
        <begin position="71"/>
        <end position="81"/>
    </location>
</feature>
<keyword evidence="6 11" id="KW-1133">Transmembrane helix</keyword>
<dbReference type="SMART" id="SM00724">
    <property type="entry name" value="TLC"/>
    <property type="match status" value="1"/>
</dbReference>
<evidence type="ECO:0000256" key="2">
    <source>
        <dbReference type="ARBA" id="ARBA00009808"/>
    </source>
</evidence>
<keyword evidence="3" id="KW-0808">Transferase</keyword>
<comment type="similarity">
    <text evidence="2">Belongs to the sphingosine N-acyltransferase family.</text>
</comment>
<dbReference type="InterPro" id="IPR006634">
    <property type="entry name" value="TLC-dom"/>
</dbReference>
<organism evidence="13 14">
    <name type="scientific">Friedmanniomyces simplex</name>
    <dbReference type="NCBI Taxonomy" id="329884"/>
    <lineage>
        <taxon>Eukaryota</taxon>
        <taxon>Fungi</taxon>
        <taxon>Dikarya</taxon>
        <taxon>Ascomycota</taxon>
        <taxon>Pezizomycotina</taxon>
        <taxon>Dothideomycetes</taxon>
        <taxon>Dothideomycetidae</taxon>
        <taxon>Mycosphaerellales</taxon>
        <taxon>Teratosphaeriaceae</taxon>
        <taxon>Friedmanniomyces</taxon>
    </lineage>
</organism>
<dbReference type="PROSITE" id="PS50922">
    <property type="entry name" value="TLC"/>
    <property type="match status" value="1"/>
</dbReference>
<dbReference type="STRING" id="329884.A0A4U0W8K6"/>
<dbReference type="GO" id="GO:0046513">
    <property type="term" value="P:ceramide biosynthetic process"/>
    <property type="evidence" value="ECO:0007669"/>
    <property type="project" value="InterPro"/>
</dbReference>
<name>A0A4U0W8K6_9PEZI</name>
<dbReference type="OrthoDB" id="3053196at2759"/>